<organism evidence="8 9">
    <name type="scientific">Nadsonia fulvescens var. elongata DSM 6958</name>
    <dbReference type="NCBI Taxonomy" id="857566"/>
    <lineage>
        <taxon>Eukaryota</taxon>
        <taxon>Fungi</taxon>
        <taxon>Dikarya</taxon>
        <taxon>Ascomycota</taxon>
        <taxon>Saccharomycotina</taxon>
        <taxon>Dipodascomycetes</taxon>
        <taxon>Dipodascales</taxon>
        <taxon>Dipodascales incertae sedis</taxon>
        <taxon>Nadsonia</taxon>
    </lineage>
</organism>
<dbReference type="EMBL" id="KV454416">
    <property type="protein sequence ID" value="ODQ63156.1"/>
    <property type="molecule type" value="Genomic_DNA"/>
</dbReference>
<feature type="transmembrane region" description="Helical" evidence="6">
    <location>
        <begin position="130"/>
        <end position="153"/>
    </location>
</feature>
<feature type="transmembrane region" description="Helical" evidence="6">
    <location>
        <begin position="99"/>
        <end position="118"/>
    </location>
</feature>
<dbReference type="PANTHER" id="PTHR43840">
    <property type="entry name" value="MITOCHONDRIAL METAL TRANSPORTER 1-RELATED"/>
    <property type="match status" value="1"/>
</dbReference>
<proteinExistence type="predicted"/>
<keyword evidence="3 6" id="KW-0812">Transmembrane</keyword>
<evidence type="ECO:0000256" key="1">
    <source>
        <dbReference type="ARBA" id="ARBA00004141"/>
    </source>
</evidence>
<evidence type="ECO:0000256" key="3">
    <source>
        <dbReference type="ARBA" id="ARBA00022692"/>
    </source>
</evidence>
<dbReference type="GO" id="GO:0030003">
    <property type="term" value="P:intracellular monoatomic cation homeostasis"/>
    <property type="evidence" value="ECO:0007669"/>
    <property type="project" value="UniProtKB-ARBA"/>
</dbReference>
<dbReference type="NCBIfam" id="TIGR01297">
    <property type="entry name" value="CDF"/>
    <property type="match status" value="1"/>
</dbReference>
<dbReference type="Gene3D" id="1.20.1510.10">
    <property type="entry name" value="Cation efflux protein transmembrane domain"/>
    <property type="match status" value="1"/>
</dbReference>
<dbReference type="STRING" id="857566.A0A1E3PCM1"/>
<evidence type="ECO:0000256" key="4">
    <source>
        <dbReference type="ARBA" id="ARBA00022989"/>
    </source>
</evidence>
<dbReference type="InterPro" id="IPR058533">
    <property type="entry name" value="Cation_efflux_TM"/>
</dbReference>
<keyword evidence="9" id="KW-1185">Reference proteome</keyword>
<feature type="transmembrane region" description="Helical" evidence="6">
    <location>
        <begin position="174"/>
        <end position="194"/>
    </location>
</feature>
<dbReference type="SUPFAM" id="SSF160240">
    <property type="entry name" value="Cation efflux protein cytoplasmic domain-like"/>
    <property type="match status" value="1"/>
</dbReference>
<dbReference type="PANTHER" id="PTHR43840:SF4">
    <property type="entry name" value="CDF DIVALENT METAL CATION TRANSPORTER (EUROFUNG)"/>
    <property type="match status" value="1"/>
</dbReference>
<dbReference type="Gene3D" id="3.30.70.1350">
    <property type="entry name" value="Cation efflux protein, cytoplasmic domain"/>
    <property type="match status" value="1"/>
</dbReference>
<name>A0A1E3PCM1_9ASCO</name>
<dbReference type="SUPFAM" id="SSF161111">
    <property type="entry name" value="Cation efflux protein transmembrane domain-like"/>
    <property type="match status" value="1"/>
</dbReference>
<keyword evidence="2" id="KW-0813">Transport</keyword>
<protein>
    <recommendedName>
        <fullName evidence="7">Cation efflux protein transmembrane domain-containing protein</fullName>
    </recommendedName>
</protein>
<feature type="transmembrane region" description="Helical" evidence="6">
    <location>
        <begin position="214"/>
        <end position="234"/>
    </location>
</feature>
<dbReference type="GO" id="GO:0008324">
    <property type="term" value="F:monoatomic cation transmembrane transporter activity"/>
    <property type="evidence" value="ECO:0007669"/>
    <property type="project" value="InterPro"/>
</dbReference>
<reference evidence="8 9" key="1">
    <citation type="journal article" date="2016" name="Proc. Natl. Acad. Sci. U.S.A.">
        <title>Comparative genomics of biotechnologically important yeasts.</title>
        <authorList>
            <person name="Riley R."/>
            <person name="Haridas S."/>
            <person name="Wolfe K.H."/>
            <person name="Lopes M.R."/>
            <person name="Hittinger C.T."/>
            <person name="Goeker M."/>
            <person name="Salamov A.A."/>
            <person name="Wisecaver J.H."/>
            <person name="Long T.M."/>
            <person name="Calvey C.H."/>
            <person name="Aerts A.L."/>
            <person name="Barry K.W."/>
            <person name="Choi C."/>
            <person name="Clum A."/>
            <person name="Coughlan A.Y."/>
            <person name="Deshpande S."/>
            <person name="Douglass A.P."/>
            <person name="Hanson S.J."/>
            <person name="Klenk H.-P."/>
            <person name="LaButti K.M."/>
            <person name="Lapidus A."/>
            <person name="Lindquist E.A."/>
            <person name="Lipzen A.M."/>
            <person name="Meier-Kolthoff J.P."/>
            <person name="Ohm R.A."/>
            <person name="Otillar R.P."/>
            <person name="Pangilinan J.L."/>
            <person name="Peng Y."/>
            <person name="Rokas A."/>
            <person name="Rosa C.A."/>
            <person name="Scheuner C."/>
            <person name="Sibirny A.A."/>
            <person name="Slot J.C."/>
            <person name="Stielow J.B."/>
            <person name="Sun H."/>
            <person name="Kurtzman C.P."/>
            <person name="Blackwell M."/>
            <person name="Grigoriev I.V."/>
            <person name="Jeffries T.W."/>
        </authorList>
    </citation>
    <scope>NUCLEOTIDE SEQUENCE [LARGE SCALE GENOMIC DNA]</scope>
    <source>
        <strain evidence="8 9">DSM 6958</strain>
    </source>
</reference>
<dbReference type="GO" id="GO:0098771">
    <property type="term" value="P:inorganic ion homeostasis"/>
    <property type="evidence" value="ECO:0007669"/>
    <property type="project" value="UniProtKB-ARBA"/>
</dbReference>
<feature type="transmembrane region" description="Helical" evidence="6">
    <location>
        <begin position="241"/>
        <end position="265"/>
    </location>
</feature>
<evidence type="ECO:0000256" key="2">
    <source>
        <dbReference type="ARBA" id="ARBA00022448"/>
    </source>
</evidence>
<keyword evidence="4 6" id="KW-1133">Transmembrane helix</keyword>
<dbReference type="InterPro" id="IPR027469">
    <property type="entry name" value="Cation_efflux_TMD_sf"/>
</dbReference>
<evidence type="ECO:0000313" key="9">
    <source>
        <dbReference type="Proteomes" id="UP000095009"/>
    </source>
</evidence>
<keyword evidence="5 6" id="KW-0472">Membrane</keyword>
<dbReference type="OrthoDB" id="78296at2759"/>
<evidence type="ECO:0000256" key="6">
    <source>
        <dbReference type="SAM" id="Phobius"/>
    </source>
</evidence>
<dbReference type="InterPro" id="IPR050291">
    <property type="entry name" value="CDF_Transporter"/>
</dbReference>
<dbReference type="InterPro" id="IPR002524">
    <property type="entry name" value="Cation_efflux"/>
</dbReference>
<evidence type="ECO:0000313" key="8">
    <source>
        <dbReference type="EMBL" id="ODQ63156.1"/>
    </source>
</evidence>
<sequence>MRTSNLIGVGKSLVDWSQYRKSDIELSQIKKKSVRKFYEAQNELIDKYIDIDSLLDSGIPESLLKVYGEDLFESSASKNRRQGVPANIDSEFSDRSETAAVVMFAIYVNFIINIILLGGKVVVTLLTSSLSIMASLVDSVLDLMSTVIIWFSTRLVEKRDWKTKIIYPVGRNRLEPIGVLIFSIIIIFSFLQVAKSSLEKLLTSDPVETIQIGWASLLIMMFTILSKLFCYLWCKTIESSAVAALAQDAMTDIVFNSFSIIFPVVGHFFEIWWLDPLGALLLSFYIIWTWSETALEHINNLTGAQATTLERQPLLYLCSRFSSSVSYVTALNAYHSGDRIVAEVDLVLDTNNSLRDSHDIGEAVQYALEGLDWVERGFVHLDYRRGNYEGHMPR</sequence>
<dbReference type="FunFam" id="1.20.1510.10:FF:000005">
    <property type="entry name" value="Putative Cation diffusion facilitator 1"/>
    <property type="match status" value="1"/>
</dbReference>
<evidence type="ECO:0000259" key="7">
    <source>
        <dbReference type="Pfam" id="PF01545"/>
    </source>
</evidence>
<dbReference type="AlphaFoldDB" id="A0A1E3PCM1"/>
<dbReference type="InterPro" id="IPR036837">
    <property type="entry name" value="Cation_efflux_CTD_sf"/>
</dbReference>
<accession>A0A1E3PCM1</accession>
<dbReference type="Pfam" id="PF01545">
    <property type="entry name" value="Cation_efflux"/>
    <property type="match status" value="1"/>
</dbReference>
<comment type="subcellular location">
    <subcellularLocation>
        <location evidence="1">Membrane</location>
        <topology evidence="1">Multi-pass membrane protein</topology>
    </subcellularLocation>
</comment>
<evidence type="ECO:0000256" key="5">
    <source>
        <dbReference type="ARBA" id="ARBA00023136"/>
    </source>
</evidence>
<dbReference type="Proteomes" id="UP000095009">
    <property type="component" value="Unassembled WGS sequence"/>
</dbReference>
<dbReference type="GO" id="GO:0016020">
    <property type="term" value="C:membrane"/>
    <property type="evidence" value="ECO:0007669"/>
    <property type="project" value="UniProtKB-SubCell"/>
</dbReference>
<gene>
    <name evidence="8" type="ORF">NADFUDRAFT_63217</name>
</gene>
<feature type="domain" description="Cation efflux protein transmembrane" evidence="7">
    <location>
        <begin position="107"/>
        <end position="301"/>
    </location>
</feature>